<accession>A0ABS4FAN3</accession>
<dbReference type="EMBL" id="JAGGKI010000005">
    <property type="protein sequence ID" value="MBP1893321.1"/>
    <property type="molecule type" value="Genomic_DNA"/>
</dbReference>
<sequence>MHIITAGKPENPPLLLFNGTGDHSALMWIFNARVLSASYHVQVSLSEGG</sequence>
<dbReference type="Proteomes" id="UP000706926">
    <property type="component" value="Unassembled WGS sequence"/>
</dbReference>
<gene>
    <name evidence="1" type="ORF">J2Z18_002423</name>
</gene>
<protein>
    <recommendedName>
        <fullName evidence="3">Alpha/beta hydrolase</fullName>
    </recommendedName>
</protein>
<evidence type="ECO:0008006" key="3">
    <source>
        <dbReference type="Google" id="ProtNLM"/>
    </source>
</evidence>
<dbReference type="Gene3D" id="3.40.50.1820">
    <property type="entry name" value="alpha/beta hydrolase"/>
    <property type="match status" value="1"/>
</dbReference>
<name>A0ABS4FAN3_9BACL</name>
<proteinExistence type="predicted"/>
<evidence type="ECO:0000313" key="2">
    <source>
        <dbReference type="Proteomes" id="UP000706926"/>
    </source>
</evidence>
<dbReference type="SUPFAM" id="SSF53474">
    <property type="entry name" value="alpha/beta-Hydrolases"/>
    <property type="match status" value="1"/>
</dbReference>
<comment type="caution">
    <text evidence="1">The sequence shown here is derived from an EMBL/GenBank/DDBJ whole genome shotgun (WGS) entry which is preliminary data.</text>
</comment>
<dbReference type="RefSeq" id="WP_007127950.1">
    <property type="nucleotide sequence ID" value="NZ_BOSA01000005.1"/>
</dbReference>
<organism evidence="1 2">
    <name type="scientific">Paenibacillus lactis</name>
    <dbReference type="NCBI Taxonomy" id="228574"/>
    <lineage>
        <taxon>Bacteria</taxon>
        <taxon>Bacillati</taxon>
        <taxon>Bacillota</taxon>
        <taxon>Bacilli</taxon>
        <taxon>Bacillales</taxon>
        <taxon>Paenibacillaceae</taxon>
        <taxon>Paenibacillus</taxon>
    </lineage>
</organism>
<dbReference type="InterPro" id="IPR029058">
    <property type="entry name" value="AB_hydrolase_fold"/>
</dbReference>
<keyword evidence="2" id="KW-1185">Reference proteome</keyword>
<evidence type="ECO:0000313" key="1">
    <source>
        <dbReference type="EMBL" id="MBP1893321.1"/>
    </source>
</evidence>
<reference evidence="1 2" key="1">
    <citation type="submission" date="2021-03" db="EMBL/GenBank/DDBJ databases">
        <title>Genomic Encyclopedia of Type Strains, Phase IV (KMG-IV): sequencing the most valuable type-strain genomes for metagenomic binning, comparative biology and taxonomic classification.</title>
        <authorList>
            <person name="Goeker M."/>
        </authorList>
    </citation>
    <scope>NUCLEOTIDE SEQUENCE [LARGE SCALE GENOMIC DNA]</scope>
    <source>
        <strain evidence="1 2">DSM 15596</strain>
    </source>
</reference>